<dbReference type="InterPro" id="IPR018062">
    <property type="entry name" value="HTH_AraC-typ_CS"/>
</dbReference>
<dbReference type="Gene3D" id="1.10.10.60">
    <property type="entry name" value="Homeodomain-like"/>
    <property type="match status" value="2"/>
</dbReference>
<protein>
    <submittedName>
        <fullName evidence="5">AraC family transcriptional regulator</fullName>
    </submittedName>
</protein>
<dbReference type="RefSeq" id="WP_120979020.1">
    <property type="nucleotide sequence ID" value="NZ_RBZM01000009.1"/>
</dbReference>
<dbReference type="SMART" id="SM00342">
    <property type="entry name" value="HTH_ARAC"/>
    <property type="match status" value="1"/>
</dbReference>
<evidence type="ECO:0000313" key="6">
    <source>
        <dbReference type="Proteomes" id="UP000282076"/>
    </source>
</evidence>
<evidence type="ECO:0000259" key="4">
    <source>
        <dbReference type="PROSITE" id="PS01124"/>
    </source>
</evidence>
<reference evidence="5 6" key="1">
    <citation type="submission" date="2018-10" db="EMBL/GenBank/DDBJ databases">
        <title>Cohnella sp. M2MS4P-1, whole genome shotgun sequence.</title>
        <authorList>
            <person name="Tuo L."/>
        </authorList>
    </citation>
    <scope>NUCLEOTIDE SEQUENCE [LARGE SCALE GENOMIC DNA]</scope>
    <source>
        <strain evidence="5 6">M2MS4P-1</strain>
    </source>
</reference>
<evidence type="ECO:0000256" key="3">
    <source>
        <dbReference type="ARBA" id="ARBA00023163"/>
    </source>
</evidence>
<dbReference type="SUPFAM" id="SSF46689">
    <property type="entry name" value="Homeodomain-like"/>
    <property type="match status" value="2"/>
</dbReference>
<dbReference type="PANTHER" id="PTHR43280:SF2">
    <property type="entry name" value="HTH-TYPE TRANSCRIPTIONAL REGULATOR EXSA"/>
    <property type="match status" value="1"/>
</dbReference>
<accession>A0A494XGB4</accession>
<dbReference type="PROSITE" id="PS01124">
    <property type="entry name" value="HTH_ARAC_FAMILY_2"/>
    <property type="match status" value="1"/>
</dbReference>
<dbReference type="InterPro" id="IPR003313">
    <property type="entry name" value="AraC-bd"/>
</dbReference>
<dbReference type="InterPro" id="IPR018060">
    <property type="entry name" value="HTH_AraC"/>
</dbReference>
<dbReference type="PROSITE" id="PS00041">
    <property type="entry name" value="HTH_ARAC_FAMILY_1"/>
    <property type="match status" value="1"/>
</dbReference>
<dbReference type="Proteomes" id="UP000282076">
    <property type="component" value="Unassembled WGS sequence"/>
</dbReference>
<dbReference type="AlphaFoldDB" id="A0A494XGB4"/>
<proteinExistence type="predicted"/>
<organism evidence="5 6">
    <name type="scientific">Cohnella endophytica</name>
    <dbReference type="NCBI Taxonomy" id="2419778"/>
    <lineage>
        <taxon>Bacteria</taxon>
        <taxon>Bacillati</taxon>
        <taxon>Bacillota</taxon>
        <taxon>Bacilli</taxon>
        <taxon>Bacillales</taxon>
        <taxon>Paenibacillaceae</taxon>
        <taxon>Cohnella</taxon>
    </lineage>
</organism>
<evidence type="ECO:0000256" key="1">
    <source>
        <dbReference type="ARBA" id="ARBA00023015"/>
    </source>
</evidence>
<dbReference type="GO" id="GO:0003700">
    <property type="term" value="F:DNA-binding transcription factor activity"/>
    <property type="evidence" value="ECO:0007669"/>
    <property type="project" value="InterPro"/>
</dbReference>
<keyword evidence="3" id="KW-0804">Transcription</keyword>
<keyword evidence="1" id="KW-0805">Transcription regulation</keyword>
<dbReference type="PANTHER" id="PTHR43280">
    <property type="entry name" value="ARAC-FAMILY TRANSCRIPTIONAL REGULATOR"/>
    <property type="match status" value="1"/>
</dbReference>
<name>A0A494XGB4_9BACL</name>
<keyword evidence="6" id="KW-1185">Reference proteome</keyword>
<sequence>MEVGDVSVYLCGYSRHIEPFRQDYRNGLDTYIIRLQVEGFSKALIGGEVVEIMPGDLLLFEPGDMYELNIGTPGEPMKPNGDYFIMGTGPGMDEWWARKSRPTITKLVEDERIKGLWQQLIQETRRLDGGHSELIALLVRSVLLLLDRAIEEAPPTQSVSAFHALKMRNYIEKNAASVVRLQDIAANAGLSVSRAVHLFKEHFGMSAMQYVQQLRLSHAVAMLDHSVMSLEQIASESGLGSYTYFHRVFRSTYGISPGTYRKRQVAKIKEAKQNTQLRE</sequence>
<dbReference type="OrthoDB" id="345364at2"/>
<dbReference type="InterPro" id="IPR009057">
    <property type="entry name" value="Homeodomain-like_sf"/>
</dbReference>
<dbReference type="EMBL" id="RBZM01000009">
    <property type="protein sequence ID" value="RKP48882.1"/>
    <property type="molecule type" value="Genomic_DNA"/>
</dbReference>
<gene>
    <name evidence="5" type="ORF">D7Z26_21205</name>
</gene>
<evidence type="ECO:0000313" key="5">
    <source>
        <dbReference type="EMBL" id="RKP48882.1"/>
    </source>
</evidence>
<keyword evidence="2" id="KW-0238">DNA-binding</keyword>
<dbReference type="InterPro" id="IPR037923">
    <property type="entry name" value="HTH-like"/>
</dbReference>
<dbReference type="Pfam" id="PF12833">
    <property type="entry name" value="HTH_18"/>
    <property type="match status" value="1"/>
</dbReference>
<feature type="domain" description="HTH araC/xylS-type" evidence="4">
    <location>
        <begin position="165"/>
        <end position="263"/>
    </location>
</feature>
<dbReference type="SUPFAM" id="SSF51215">
    <property type="entry name" value="Regulatory protein AraC"/>
    <property type="match status" value="1"/>
</dbReference>
<dbReference type="GO" id="GO:0043565">
    <property type="term" value="F:sequence-specific DNA binding"/>
    <property type="evidence" value="ECO:0007669"/>
    <property type="project" value="InterPro"/>
</dbReference>
<dbReference type="Pfam" id="PF02311">
    <property type="entry name" value="AraC_binding"/>
    <property type="match status" value="1"/>
</dbReference>
<evidence type="ECO:0000256" key="2">
    <source>
        <dbReference type="ARBA" id="ARBA00023125"/>
    </source>
</evidence>
<comment type="caution">
    <text evidence="5">The sequence shown here is derived from an EMBL/GenBank/DDBJ whole genome shotgun (WGS) entry which is preliminary data.</text>
</comment>